<feature type="region of interest" description="Disordered" evidence="7">
    <location>
        <begin position="909"/>
        <end position="930"/>
    </location>
</feature>
<feature type="transmembrane region" description="Helical" evidence="8">
    <location>
        <begin position="432"/>
        <end position="453"/>
    </location>
</feature>
<protein>
    <recommendedName>
        <fullName evidence="9">SSD domain-containing protein</fullName>
    </recommendedName>
</protein>
<dbReference type="InterPro" id="IPR003392">
    <property type="entry name" value="PTHD_SSD"/>
</dbReference>
<gene>
    <name evidence="10" type="ORF">AB1Y20_019627</name>
</gene>
<dbReference type="PANTHER" id="PTHR10796:SF187">
    <property type="entry name" value="SSD DOMAIN-CONTAINING PROTEIN"/>
    <property type="match status" value="1"/>
</dbReference>
<feature type="transmembrane region" description="Helical" evidence="8">
    <location>
        <begin position="870"/>
        <end position="894"/>
    </location>
</feature>
<evidence type="ECO:0000256" key="4">
    <source>
        <dbReference type="ARBA" id="ARBA00022989"/>
    </source>
</evidence>
<comment type="caution">
    <text evidence="10">The sequence shown here is derived from an EMBL/GenBank/DDBJ whole genome shotgun (WGS) entry which is preliminary data.</text>
</comment>
<dbReference type="GO" id="GO:0030659">
    <property type="term" value="C:cytoplasmic vesicle membrane"/>
    <property type="evidence" value="ECO:0007669"/>
    <property type="project" value="TreeGrafter"/>
</dbReference>
<evidence type="ECO:0000256" key="5">
    <source>
        <dbReference type="ARBA" id="ARBA00023136"/>
    </source>
</evidence>
<feature type="transmembrane region" description="Helical" evidence="8">
    <location>
        <begin position="748"/>
        <end position="769"/>
    </location>
</feature>
<dbReference type="InterPro" id="IPR000731">
    <property type="entry name" value="SSD"/>
</dbReference>
<dbReference type="PROSITE" id="PS50156">
    <property type="entry name" value="SSD"/>
    <property type="match status" value="1"/>
</dbReference>
<dbReference type="GO" id="GO:0005886">
    <property type="term" value="C:plasma membrane"/>
    <property type="evidence" value="ECO:0007669"/>
    <property type="project" value="TreeGrafter"/>
</dbReference>
<evidence type="ECO:0000259" key="9">
    <source>
        <dbReference type="PROSITE" id="PS50156"/>
    </source>
</evidence>
<dbReference type="SUPFAM" id="SSF82866">
    <property type="entry name" value="Multidrug efflux transporter AcrB transmembrane domain"/>
    <property type="match status" value="2"/>
</dbReference>
<dbReference type="GO" id="GO:0018996">
    <property type="term" value="P:molting cycle, collagen and cuticulin-based cuticle"/>
    <property type="evidence" value="ECO:0007669"/>
    <property type="project" value="TreeGrafter"/>
</dbReference>
<feature type="transmembrane region" description="Helical" evidence="8">
    <location>
        <begin position="324"/>
        <end position="345"/>
    </location>
</feature>
<comment type="subcellular location">
    <subcellularLocation>
        <location evidence="1">Membrane</location>
        <topology evidence="1">Multi-pass membrane protein</topology>
    </subcellularLocation>
</comment>
<feature type="transmembrane region" description="Helical" evidence="8">
    <location>
        <begin position="846"/>
        <end position="863"/>
    </location>
</feature>
<keyword evidence="11" id="KW-1185">Reference proteome</keyword>
<dbReference type="Gene3D" id="1.20.1640.10">
    <property type="entry name" value="Multidrug efflux transporter AcrB transmembrane domain"/>
    <property type="match status" value="2"/>
</dbReference>
<accession>A0AB34JRI3</accession>
<dbReference type="AlphaFoldDB" id="A0AB34JRI3"/>
<keyword evidence="3 8" id="KW-0812">Transmembrane</keyword>
<keyword evidence="4 8" id="KW-1133">Transmembrane helix</keyword>
<evidence type="ECO:0000256" key="7">
    <source>
        <dbReference type="SAM" id="MobiDB-lite"/>
    </source>
</evidence>
<feature type="transmembrane region" description="Helical" evidence="8">
    <location>
        <begin position="776"/>
        <end position="794"/>
    </location>
</feature>
<evidence type="ECO:0000313" key="11">
    <source>
        <dbReference type="Proteomes" id="UP001515480"/>
    </source>
</evidence>
<comment type="similarity">
    <text evidence="2">Belongs to the patched family.</text>
</comment>
<reference evidence="10 11" key="1">
    <citation type="journal article" date="2024" name="Science">
        <title>Giant polyketide synthase enzymes in the biosynthesis of giant marine polyether toxins.</title>
        <authorList>
            <person name="Fallon T.R."/>
            <person name="Shende V.V."/>
            <person name="Wierzbicki I.H."/>
            <person name="Pendleton A.L."/>
            <person name="Watervoot N.F."/>
            <person name="Auber R.P."/>
            <person name="Gonzalez D.J."/>
            <person name="Wisecaver J.H."/>
            <person name="Moore B.S."/>
        </authorList>
    </citation>
    <scope>NUCLEOTIDE SEQUENCE [LARGE SCALE GENOMIC DNA]</scope>
    <source>
        <strain evidence="10 11">12B1</strain>
    </source>
</reference>
<feature type="transmembrane region" description="Helical" evidence="8">
    <location>
        <begin position="386"/>
        <end position="411"/>
    </location>
</feature>
<organism evidence="10 11">
    <name type="scientific">Prymnesium parvum</name>
    <name type="common">Toxic golden alga</name>
    <dbReference type="NCBI Taxonomy" id="97485"/>
    <lineage>
        <taxon>Eukaryota</taxon>
        <taxon>Haptista</taxon>
        <taxon>Haptophyta</taxon>
        <taxon>Prymnesiophyceae</taxon>
        <taxon>Prymnesiales</taxon>
        <taxon>Prymnesiaceae</taxon>
        <taxon>Prymnesium</taxon>
    </lineage>
</organism>
<sequence length="930" mass="101318">MAAKAPAHDPAVDEEAACDSGCLANKSQSTLQHGFHQLGKWIARNPRTAIGIGLFVLISGVPGSFLLPGEANLLWVKMAAGFEPFSLVTTAQYSDREDSNNLHNSYFVPLHGRNSQMIISPRDPLATPVFSHAFMTLALDLVLSVYSLQVSVGGVAYEFKDLCVPVGTRPFDSPVPSHVHCSSANNDLLSAIRWNASYVAAPGAAALQFGVGAHDYAGALAQLDASLSSIGINATGVFRSVVGLRQEPSASYHFWDPSSLLVPFTLRDTRRQEDGTLREPYDRWIHQLESHLKGGGYVHEDVLRVTFISDQSIGDGLQSLLDTFVPFLFLVFIIMAFYAEVFLFSQTRTKQGEATQILLVMQGLVVSGLAGFSGMGWILYLGLENIVILCCMAVFLVMAVGVDCTFIFISAMKAAGEHVNVEEAMGHMLSEGATAITLTTSSSVFCFLVSGLYGADQPAFLKFNLTMTVALLINYLGFIFYFAGCMALNEHRIASGRADLMPWKMAKPGKLPEWTDVAKRLRNFINDTYAPLFVTSLPFKLCGLAVMVVSIVLAVVFMPTINSGMAQTTFLVDSSALYETYDDFDRLGGGHAAQSTTVQVTNLDMASNEALATFQSEFIDPITRRSETLWVACLPSAFHRYRNTTLEQGGSPRPWEEWLQADYLAQLLFGHVVYEGDAKTASTIECTVVYLNDVVSKDASSRIDIMHSFYDITKRANELLPGGASIRLNNFEWAINTSLDDASSYLCWQGIIVAILTVQVVLIFTLPLFRALITTINIFLVVFCVIGFMGYAGFNYNLLTLCVTAMGPGFCVDYTVEVMHFSNLGPAADRMGLKFTKGMKLCGYDVLHGSVTGMLGVACLMMCPGEAPRIFGTVTMVMIFYGGMFALWCLPAVLTLLDDLFQRGDTAASTSSTVSAERSVEKTSAPPSKP</sequence>
<dbReference type="PANTHER" id="PTHR10796">
    <property type="entry name" value="PATCHED-RELATED"/>
    <property type="match status" value="1"/>
</dbReference>
<dbReference type="GO" id="GO:0006897">
    <property type="term" value="P:endocytosis"/>
    <property type="evidence" value="ECO:0007669"/>
    <property type="project" value="TreeGrafter"/>
</dbReference>
<evidence type="ECO:0000256" key="6">
    <source>
        <dbReference type="ARBA" id="ARBA00023180"/>
    </source>
</evidence>
<dbReference type="Proteomes" id="UP001515480">
    <property type="component" value="Unassembled WGS sequence"/>
</dbReference>
<evidence type="ECO:0000256" key="8">
    <source>
        <dbReference type="SAM" id="Phobius"/>
    </source>
</evidence>
<feature type="transmembrane region" description="Helical" evidence="8">
    <location>
        <begin position="357"/>
        <end position="380"/>
    </location>
</feature>
<evidence type="ECO:0000256" key="3">
    <source>
        <dbReference type="ARBA" id="ARBA00022692"/>
    </source>
</evidence>
<evidence type="ECO:0000313" key="10">
    <source>
        <dbReference type="EMBL" id="KAL1524744.1"/>
    </source>
</evidence>
<feature type="domain" description="SSD" evidence="9">
    <location>
        <begin position="328"/>
        <end position="488"/>
    </location>
</feature>
<keyword evidence="6" id="KW-0325">Glycoprotein</keyword>
<dbReference type="InterPro" id="IPR051697">
    <property type="entry name" value="Patched_domain-protein"/>
</dbReference>
<evidence type="ECO:0000256" key="2">
    <source>
        <dbReference type="ARBA" id="ARBA00005585"/>
    </source>
</evidence>
<proteinExistence type="inferred from homology"/>
<name>A0AB34JRI3_PRYPA</name>
<keyword evidence="5 8" id="KW-0472">Membrane</keyword>
<feature type="transmembrane region" description="Helical" evidence="8">
    <location>
        <begin position="529"/>
        <end position="558"/>
    </location>
</feature>
<evidence type="ECO:0000256" key="1">
    <source>
        <dbReference type="ARBA" id="ARBA00004141"/>
    </source>
</evidence>
<feature type="transmembrane region" description="Helical" evidence="8">
    <location>
        <begin position="465"/>
        <end position="488"/>
    </location>
</feature>
<dbReference type="EMBL" id="JBGBPQ010000005">
    <property type="protein sequence ID" value="KAL1524744.1"/>
    <property type="molecule type" value="Genomic_DNA"/>
</dbReference>
<dbReference type="Pfam" id="PF02460">
    <property type="entry name" value="Patched"/>
    <property type="match status" value="1"/>
</dbReference>